<protein>
    <submittedName>
        <fullName evidence="1">Uncharacterized protein</fullName>
    </submittedName>
</protein>
<proteinExistence type="predicted"/>
<evidence type="ECO:0000313" key="1">
    <source>
        <dbReference type="EMBL" id="MFB2876803.1"/>
    </source>
</evidence>
<dbReference type="Proteomes" id="UP001576774">
    <property type="component" value="Unassembled WGS sequence"/>
</dbReference>
<comment type="caution">
    <text evidence="1">The sequence shown here is derived from an EMBL/GenBank/DDBJ whole genome shotgun (WGS) entry which is preliminary data.</text>
</comment>
<gene>
    <name evidence="1" type="ORF">ACE1CC_07900</name>
</gene>
<organism evidence="1 2">
    <name type="scientific">Floridaenema aerugineum BLCC-F46</name>
    <dbReference type="NCBI Taxonomy" id="3153654"/>
    <lineage>
        <taxon>Bacteria</taxon>
        <taxon>Bacillati</taxon>
        <taxon>Cyanobacteriota</taxon>
        <taxon>Cyanophyceae</taxon>
        <taxon>Oscillatoriophycideae</taxon>
        <taxon>Aerosakkonematales</taxon>
        <taxon>Aerosakkonemataceae</taxon>
        <taxon>Floridanema</taxon>
        <taxon>Floridanema aerugineum</taxon>
    </lineage>
</organism>
<dbReference type="RefSeq" id="WP_413269926.1">
    <property type="nucleotide sequence ID" value="NZ_JBHFNQ010000064.1"/>
</dbReference>
<dbReference type="EMBL" id="JBHFNQ010000064">
    <property type="protein sequence ID" value="MFB2876803.1"/>
    <property type="molecule type" value="Genomic_DNA"/>
</dbReference>
<keyword evidence="2" id="KW-1185">Reference proteome</keyword>
<name>A0ABV4X1Z6_9CYAN</name>
<reference evidence="1 2" key="1">
    <citation type="submission" date="2024-09" db="EMBL/GenBank/DDBJ databases">
        <title>Floridaenema gen nov. (Aerosakkonemataceae, Aerosakkonematales ord. nov., Cyanobacteria) from benthic tropical and subtropical fresh waters, with the description of four new species.</title>
        <authorList>
            <person name="Moretto J.A."/>
            <person name="Berthold D.E."/>
            <person name="Lefler F.W."/>
            <person name="Huang I.-S."/>
            <person name="Laughinghouse H. IV."/>
        </authorList>
    </citation>
    <scope>NUCLEOTIDE SEQUENCE [LARGE SCALE GENOMIC DNA]</scope>
    <source>
        <strain evidence="1 2">BLCC-F46</strain>
    </source>
</reference>
<evidence type="ECO:0000313" key="2">
    <source>
        <dbReference type="Proteomes" id="UP001576774"/>
    </source>
</evidence>
<accession>A0ABV4X1Z6</accession>
<sequence length="45" mass="5188">MSYRHENVPGFCCTPVTRGTKSRELTDTHDKPRSPALLAIFDFYE</sequence>